<dbReference type="AlphaFoldDB" id="A0A0N9XI12"/>
<dbReference type="InterPro" id="IPR014922">
    <property type="entry name" value="YdhG-like"/>
</dbReference>
<gene>
    <name evidence="2" type="ORF">XA26_46500</name>
</gene>
<evidence type="ECO:0000313" key="3">
    <source>
        <dbReference type="Proteomes" id="UP000057134"/>
    </source>
</evidence>
<accession>A0A0N9XI12</accession>
<evidence type="ECO:0000259" key="1">
    <source>
        <dbReference type="Pfam" id="PF08818"/>
    </source>
</evidence>
<sequence length="142" mass="15667">MGCCAFWRANSIVPVVDTGRRKDMTLASKDDKNLKQVLDKIEGMDEPARAVMRRMHDVIVAAAPELKPRIWYGMPGYAKSASSPVLVFFRNDELMSLGVSEKATLKPAGGKDGLLIPAAWYFQDLDDLTEQRVAEIVRAAVG</sequence>
<dbReference type="STRING" id="1766.XA26_46500"/>
<feature type="domain" description="YdhG-like" evidence="1">
    <location>
        <begin position="49"/>
        <end position="141"/>
    </location>
</feature>
<dbReference type="KEGG" id="mft:XA26_46500"/>
<organism evidence="2 3">
    <name type="scientific">Mycolicibacterium fortuitum</name>
    <name type="common">Mycobacterium fortuitum</name>
    <dbReference type="NCBI Taxonomy" id="1766"/>
    <lineage>
        <taxon>Bacteria</taxon>
        <taxon>Bacillati</taxon>
        <taxon>Actinomycetota</taxon>
        <taxon>Actinomycetes</taxon>
        <taxon>Mycobacteriales</taxon>
        <taxon>Mycobacteriaceae</taxon>
        <taxon>Mycolicibacterium</taxon>
    </lineage>
</organism>
<dbReference type="EMBL" id="CP011269">
    <property type="protein sequence ID" value="ALI28450.1"/>
    <property type="molecule type" value="Genomic_DNA"/>
</dbReference>
<name>A0A0N9XI12_MYCFO</name>
<keyword evidence="3" id="KW-1185">Reference proteome</keyword>
<protein>
    <recommendedName>
        <fullName evidence="1">YdhG-like domain-containing protein</fullName>
    </recommendedName>
</protein>
<dbReference type="SUPFAM" id="SSF159888">
    <property type="entry name" value="YdhG-like"/>
    <property type="match status" value="1"/>
</dbReference>
<reference evidence="2 3" key="1">
    <citation type="journal article" date="2015" name="MBio">
        <title>Enzymatic Degradation of Phenazines Can Generate Energy and Protect Sensitive Organisms from Toxicity.</title>
        <authorList>
            <person name="Costa K.C."/>
            <person name="Bergkessel M."/>
            <person name="Saunders S."/>
            <person name="Korlach J."/>
            <person name="Newman D.K."/>
        </authorList>
    </citation>
    <scope>NUCLEOTIDE SEQUENCE [LARGE SCALE GENOMIC DNA]</scope>
    <source>
        <strain evidence="2 3">CT6</strain>
    </source>
</reference>
<dbReference type="Proteomes" id="UP000057134">
    <property type="component" value="Chromosome"/>
</dbReference>
<evidence type="ECO:0000313" key="2">
    <source>
        <dbReference type="EMBL" id="ALI28450.1"/>
    </source>
</evidence>
<proteinExistence type="predicted"/>
<dbReference type="PATRIC" id="fig|1766.6.peg.4623"/>
<dbReference type="Pfam" id="PF08818">
    <property type="entry name" value="DUF1801"/>
    <property type="match status" value="1"/>
</dbReference>